<keyword evidence="7" id="KW-0449">Lipoprotein</keyword>
<evidence type="ECO:0000313" key="10">
    <source>
        <dbReference type="EMBL" id="KUG04598.1"/>
    </source>
</evidence>
<reference evidence="10" key="1">
    <citation type="journal article" date="2015" name="Proc. Natl. Acad. Sci. U.S.A.">
        <title>Networks of energetic and metabolic interactions define dynamics in microbial communities.</title>
        <authorList>
            <person name="Embree M."/>
            <person name="Liu J.K."/>
            <person name="Al-Bassam M.M."/>
            <person name="Zengler K."/>
        </authorList>
    </citation>
    <scope>NUCLEOTIDE SEQUENCE</scope>
</reference>
<dbReference type="PROSITE" id="PS51257">
    <property type="entry name" value="PROKAR_LIPOPROTEIN"/>
    <property type="match status" value="1"/>
</dbReference>
<evidence type="ECO:0000259" key="9">
    <source>
        <dbReference type="Pfam" id="PF25198"/>
    </source>
</evidence>
<keyword evidence="6" id="KW-0564">Palmitate</keyword>
<evidence type="ECO:0000256" key="2">
    <source>
        <dbReference type="ARBA" id="ARBA00007886"/>
    </source>
</evidence>
<dbReference type="Pfam" id="PF25198">
    <property type="entry name" value="Spore_GerAC_N"/>
    <property type="match status" value="1"/>
</dbReference>
<dbReference type="Pfam" id="PF05504">
    <property type="entry name" value="Spore_GerAC"/>
    <property type="match status" value="1"/>
</dbReference>
<keyword evidence="5" id="KW-0472">Membrane</keyword>
<comment type="similarity">
    <text evidence="2">Belongs to the GerABKC lipoprotein family.</text>
</comment>
<dbReference type="NCBIfam" id="TIGR02887">
    <property type="entry name" value="spore_ger_x_C"/>
    <property type="match status" value="1"/>
</dbReference>
<evidence type="ECO:0000256" key="6">
    <source>
        <dbReference type="ARBA" id="ARBA00023139"/>
    </source>
</evidence>
<organism evidence="10">
    <name type="scientific">hydrocarbon metagenome</name>
    <dbReference type="NCBI Taxonomy" id="938273"/>
    <lineage>
        <taxon>unclassified sequences</taxon>
        <taxon>metagenomes</taxon>
        <taxon>ecological metagenomes</taxon>
    </lineage>
</organism>
<evidence type="ECO:0000259" key="8">
    <source>
        <dbReference type="Pfam" id="PF05504"/>
    </source>
</evidence>
<feature type="domain" description="Spore germination protein N-terminal" evidence="9">
    <location>
        <begin position="22"/>
        <end position="193"/>
    </location>
</feature>
<dbReference type="PANTHER" id="PTHR35789:SF1">
    <property type="entry name" value="SPORE GERMINATION PROTEIN B3"/>
    <property type="match status" value="1"/>
</dbReference>
<dbReference type="InterPro" id="IPR057336">
    <property type="entry name" value="GerAC_N"/>
</dbReference>
<dbReference type="AlphaFoldDB" id="A0A0W8E833"/>
<keyword evidence="3" id="KW-0309">Germination</keyword>
<comment type="subcellular location">
    <subcellularLocation>
        <location evidence="1">Membrane</location>
        <topology evidence="1">Lipid-anchor</topology>
    </subcellularLocation>
</comment>
<dbReference type="InterPro" id="IPR038501">
    <property type="entry name" value="Spore_GerAC_C_sf"/>
</dbReference>
<name>A0A0W8E833_9ZZZZ</name>
<dbReference type="GO" id="GO:0009847">
    <property type="term" value="P:spore germination"/>
    <property type="evidence" value="ECO:0007669"/>
    <property type="project" value="InterPro"/>
</dbReference>
<dbReference type="InterPro" id="IPR008844">
    <property type="entry name" value="Spore_GerAC-like"/>
</dbReference>
<evidence type="ECO:0000256" key="1">
    <source>
        <dbReference type="ARBA" id="ARBA00004635"/>
    </source>
</evidence>
<comment type="caution">
    <text evidence="10">The sequence shown here is derived from an EMBL/GenBank/DDBJ whole genome shotgun (WGS) entry which is preliminary data.</text>
</comment>
<gene>
    <name evidence="10" type="ORF">ASZ90_017959</name>
</gene>
<protein>
    <submittedName>
        <fullName evidence="10">Spore germination protein gerkc</fullName>
    </submittedName>
</protein>
<dbReference type="InterPro" id="IPR046953">
    <property type="entry name" value="Spore_GerAC-like_C"/>
</dbReference>
<proteinExistence type="inferred from homology"/>
<keyword evidence="4" id="KW-0732">Signal</keyword>
<sequence>MRSLRLTIIIIVLLLGAGCQVQELTDSVIVAGIGMDLEDEQIRVSLQLADPTASGQGAAATGPAFRVVSETGRSFTESVRKIMLSFPRHPILSQANIMILGEELVRNDLAWIADVSLRNPDIRKNAVVVVARNATPEDILNTEVLLEPLSAAAIPKLLEIQESQVGIYQPVTYAQFLEKLSRSGVEPSVPQVSLYNTINGKAIRLDGTAVFKGRKMVGHLNAEESRGLRLISPGRTQGGLINIPAPSGGQGKVGIEMTRSQTIVEPVDIDGRIIIRIKFIGEGNYYEQTSADDILRLDNIANLEALTEHRIKIDIEACVKQAQTLESDIFGWGTMVYARDPDLWARVGDNWDQIFPGLKTDLSVDFSIRRTYLTRKSLVYK</sequence>
<evidence type="ECO:0000256" key="3">
    <source>
        <dbReference type="ARBA" id="ARBA00022544"/>
    </source>
</evidence>
<evidence type="ECO:0000256" key="5">
    <source>
        <dbReference type="ARBA" id="ARBA00023136"/>
    </source>
</evidence>
<dbReference type="Gene3D" id="3.30.300.210">
    <property type="entry name" value="Nutrient germinant receptor protein C, domain 3"/>
    <property type="match status" value="1"/>
</dbReference>
<accession>A0A0W8E833</accession>
<dbReference type="PANTHER" id="PTHR35789">
    <property type="entry name" value="SPORE GERMINATION PROTEIN B3"/>
    <property type="match status" value="1"/>
</dbReference>
<feature type="domain" description="Spore germination GerAC-like C-terminal" evidence="8">
    <location>
        <begin position="206"/>
        <end position="371"/>
    </location>
</feature>
<dbReference type="GO" id="GO:0016020">
    <property type="term" value="C:membrane"/>
    <property type="evidence" value="ECO:0007669"/>
    <property type="project" value="UniProtKB-SubCell"/>
</dbReference>
<dbReference type="EMBL" id="LNQE01001844">
    <property type="protein sequence ID" value="KUG04598.1"/>
    <property type="molecule type" value="Genomic_DNA"/>
</dbReference>
<evidence type="ECO:0000256" key="7">
    <source>
        <dbReference type="ARBA" id="ARBA00023288"/>
    </source>
</evidence>
<evidence type="ECO:0000256" key="4">
    <source>
        <dbReference type="ARBA" id="ARBA00022729"/>
    </source>
</evidence>